<name>A0ACC4C7Q6_POPAL</name>
<sequence length="208" mass="23124">MCVKTKPRFLLFVLLLLFVSHRTCFSIVDKTIVWVANRESPAYDPASSTLELSDDGFLVLLTNFTETVWSTFTWEFSARASSVPNTSKAEAVLLDDGNFVDGCNNSIGWNINGVGDLINLQQHSEVADDRAGAEIYIRLAASELELQIGNGSTRTGNIKRTIRTTLAVAIPTTLITFGLFMYFRCLRKGKAHYTEVHPGSFFNSVVCW</sequence>
<dbReference type="EMBL" id="RCHU02000005">
    <property type="protein sequence ID" value="KAL3591104.1"/>
    <property type="molecule type" value="Genomic_DNA"/>
</dbReference>
<protein>
    <submittedName>
        <fullName evidence="1">Uncharacterized protein</fullName>
    </submittedName>
</protein>
<keyword evidence="2" id="KW-1185">Reference proteome</keyword>
<organism evidence="1 2">
    <name type="scientific">Populus alba</name>
    <name type="common">White poplar</name>
    <dbReference type="NCBI Taxonomy" id="43335"/>
    <lineage>
        <taxon>Eukaryota</taxon>
        <taxon>Viridiplantae</taxon>
        <taxon>Streptophyta</taxon>
        <taxon>Embryophyta</taxon>
        <taxon>Tracheophyta</taxon>
        <taxon>Spermatophyta</taxon>
        <taxon>Magnoliopsida</taxon>
        <taxon>eudicotyledons</taxon>
        <taxon>Gunneridae</taxon>
        <taxon>Pentapetalae</taxon>
        <taxon>rosids</taxon>
        <taxon>fabids</taxon>
        <taxon>Malpighiales</taxon>
        <taxon>Salicaceae</taxon>
        <taxon>Saliceae</taxon>
        <taxon>Populus</taxon>
    </lineage>
</organism>
<dbReference type="Proteomes" id="UP000309997">
    <property type="component" value="Unassembled WGS sequence"/>
</dbReference>
<evidence type="ECO:0000313" key="2">
    <source>
        <dbReference type="Proteomes" id="UP000309997"/>
    </source>
</evidence>
<proteinExistence type="predicted"/>
<comment type="caution">
    <text evidence="1">The sequence shown here is derived from an EMBL/GenBank/DDBJ whole genome shotgun (WGS) entry which is preliminary data.</text>
</comment>
<gene>
    <name evidence="1" type="ORF">D5086_009744</name>
</gene>
<evidence type="ECO:0000313" key="1">
    <source>
        <dbReference type="EMBL" id="KAL3591104.1"/>
    </source>
</evidence>
<accession>A0ACC4C7Q6</accession>
<reference evidence="1 2" key="1">
    <citation type="journal article" date="2024" name="Plant Biotechnol. J.">
        <title>Genome and CRISPR/Cas9 system of a widespread forest tree (Populus alba) in the world.</title>
        <authorList>
            <person name="Liu Y.J."/>
            <person name="Jiang P.F."/>
            <person name="Han X.M."/>
            <person name="Li X.Y."/>
            <person name="Wang H.M."/>
            <person name="Wang Y.J."/>
            <person name="Wang X.X."/>
            <person name="Zeng Q.Y."/>
        </authorList>
    </citation>
    <scope>NUCLEOTIDE SEQUENCE [LARGE SCALE GENOMIC DNA]</scope>
    <source>
        <strain evidence="2">cv. PAL-ZL1</strain>
    </source>
</reference>